<evidence type="ECO:0000313" key="9">
    <source>
        <dbReference type="EMBL" id="RKO99546.1"/>
    </source>
</evidence>
<comment type="subcellular location">
    <subcellularLocation>
        <location evidence="1">Endoplasmic reticulum membrane</location>
        <topology evidence="1">Multi-pass membrane protein</topology>
    </subcellularLocation>
</comment>
<protein>
    <recommendedName>
        <fullName evidence="11">PIG-F-domain-containing protein</fullName>
    </recommendedName>
</protein>
<dbReference type="UniPathway" id="UPA00196"/>
<dbReference type="Proteomes" id="UP000274922">
    <property type="component" value="Unassembled WGS sequence"/>
</dbReference>
<comment type="pathway">
    <text evidence="2">Glycolipid biosynthesis; glycosylphosphatidylinositol-anchor biosynthesis.</text>
</comment>
<organism evidence="9 10">
    <name type="scientific">Caulochytrium protostelioides</name>
    <dbReference type="NCBI Taxonomy" id="1555241"/>
    <lineage>
        <taxon>Eukaryota</taxon>
        <taxon>Fungi</taxon>
        <taxon>Fungi incertae sedis</taxon>
        <taxon>Chytridiomycota</taxon>
        <taxon>Chytridiomycota incertae sedis</taxon>
        <taxon>Chytridiomycetes</taxon>
        <taxon>Caulochytriales</taxon>
        <taxon>Caulochytriaceae</taxon>
        <taxon>Caulochytrium</taxon>
    </lineage>
</organism>
<feature type="transmembrane region" description="Helical" evidence="8">
    <location>
        <begin position="281"/>
        <end position="302"/>
    </location>
</feature>
<dbReference type="GO" id="GO:0006506">
    <property type="term" value="P:GPI anchor biosynthetic process"/>
    <property type="evidence" value="ECO:0007669"/>
    <property type="project" value="UniProtKB-UniPathway"/>
</dbReference>
<evidence type="ECO:0000256" key="7">
    <source>
        <dbReference type="ARBA" id="ARBA00023136"/>
    </source>
</evidence>
<dbReference type="InterPro" id="IPR009580">
    <property type="entry name" value="GPI_biosynthesis_protein_Pig-F"/>
</dbReference>
<keyword evidence="6 8" id="KW-1133">Transmembrane helix</keyword>
<keyword evidence="5" id="KW-0256">Endoplasmic reticulum</keyword>
<evidence type="ECO:0000256" key="1">
    <source>
        <dbReference type="ARBA" id="ARBA00004477"/>
    </source>
</evidence>
<keyword evidence="10" id="KW-1185">Reference proteome</keyword>
<name>A0A4P9X3E8_9FUNG</name>
<keyword evidence="4 8" id="KW-0812">Transmembrane</keyword>
<dbReference type="EMBL" id="ML014277">
    <property type="protein sequence ID" value="RKO99546.1"/>
    <property type="molecule type" value="Genomic_DNA"/>
</dbReference>
<dbReference type="GO" id="GO:0005789">
    <property type="term" value="C:endoplasmic reticulum membrane"/>
    <property type="evidence" value="ECO:0007669"/>
    <property type="project" value="UniProtKB-SubCell"/>
</dbReference>
<keyword evidence="7 8" id="KW-0472">Membrane</keyword>
<evidence type="ECO:0000313" key="10">
    <source>
        <dbReference type="Proteomes" id="UP000274922"/>
    </source>
</evidence>
<accession>A0A4P9X3E8</accession>
<evidence type="ECO:0000256" key="3">
    <source>
        <dbReference type="ARBA" id="ARBA00022502"/>
    </source>
</evidence>
<gene>
    <name evidence="9" type="ORF">CXG81DRAFT_27705</name>
</gene>
<evidence type="ECO:0000256" key="2">
    <source>
        <dbReference type="ARBA" id="ARBA00004687"/>
    </source>
</evidence>
<dbReference type="STRING" id="1555241.A0A4P9X3E8"/>
<evidence type="ECO:0000256" key="4">
    <source>
        <dbReference type="ARBA" id="ARBA00022692"/>
    </source>
</evidence>
<dbReference type="AlphaFoldDB" id="A0A4P9X3E8"/>
<evidence type="ECO:0000256" key="5">
    <source>
        <dbReference type="ARBA" id="ARBA00022824"/>
    </source>
</evidence>
<dbReference type="Pfam" id="PF06699">
    <property type="entry name" value="PIG-F"/>
    <property type="match status" value="1"/>
</dbReference>
<evidence type="ECO:0008006" key="11">
    <source>
        <dbReference type="Google" id="ProtNLM"/>
    </source>
</evidence>
<proteinExistence type="predicted"/>
<evidence type="ECO:0000256" key="6">
    <source>
        <dbReference type="ARBA" id="ARBA00022989"/>
    </source>
</evidence>
<keyword evidence="3" id="KW-0337">GPI-anchor biosynthesis</keyword>
<reference evidence="10" key="1">
    <citation type="journal article" date="2018" name="Nat. Microbiol.">
        <title>Leveraging single-cell genomics to expand the fungal tree of life.</title>
        <authorList>
            <person name="Ahrendt S.R."/>
            <person name="Quandt C.A."/>
            <person name="Ciobanu D."/>
            <person name="Clum A."/>
            <person name="Salamov A."/>
            <person name="Andreopoulos B."/>
            <person name="Cheng J.F."/>
            <person name="Woyke T."/>
            <person name="Pelin A."/>
            <person name="Henrissat B."/>
            <person name="Reynolds N.K."/>
            <person name="Benny G.L."/>
            <person name="Smith M.E."/>
            <person name="James T.Y."/>
            <person name="Grigoriev I.V."/>
        </authorList>
    </citation>
    <scope>NUCLEOTIDE SEQUENCE [LARGE SCALE GENOMIC DNA]</scope>
    <source>
        <strain evidence="10">ATCC 52028</strain>
    </source>
</reference>
<sequence length="352" mass="35863">MTATAELRRRHVVADLHEEAPVSLKPATSLNPAAPTVAPLSPGQLLSTLAVVLLDILVPLIALGGPSRQISSLWHPDPAHGLPADWPDPAAAAAAAATGETAATSAAVPPAQIAYLTRALAAAALVHCAYAIAVRPLIVIGASLPPACLPAASLRVATAAPPRRVGLAVRIADAAASTVVGAAVWWTAFVLLGAPVRRLATPVAAVFLAAGPYAQAGYGLGAPGWSGRHDAGTAWRGWTRLWGLEPAAGSLALAAPSPSPSSSTSSSPCVPWSRADPLGVWTAWSFWATMAGGWAGALALPLDWQRPWQIWPVSIVLGAVAVQALAGVMFAGAVAVRTWRGRCPSCPPSRPA</sequence>
<evidence type="ECO:0000256" key="8">
    <source>
        <dbReference type="SAM" id="Phobius"/>
    </source>
</evidence>
<feature type="transmembrane region" description="Helical" evidence="8">
    <location>
        <begin position="308"/>
        <end position="336"/>
    </location>
</feature>